<keyword evidence="7 14" id="KW-0547">Nucleotide-binding</keyword>
<feature type="binding site" evidence="14">
    <location>
        <position position="728"/>
    </location>
    <ligand>
        <name>Mg(2+)</name>
        <dbReference type="ChEBI" id="CHEBI:18420"/>
    </ligand>
</feature>
<dbReference type="HAMAP" id="MF_00419">
    <property type="entry name" value="PurL_1"/>
    <property type="match status" value="1"/>
</dbReference>
<keyword evidence="6 14" id="KW-0479">Metal-binding</keyword>
<dbReference type="GO" id="GO:0005524">
    <property type="term" value="F:ATP binding"/>
    <property type="evidence" value="ECO:0007669"/>
    <property type="project" value="UniProtKB-UniRule"/>
</dbReference>
<sequence length="1325" mass="143328">MNQKDAPLQQVLTLPGAVALSPFRVEKLLASLDPRLSSAIDIQTRFVHFVACSAPLDAAERGVLERLLTYGTPAGNETHRDVRVVLPRFGTVSPWSSKATDIAHNCALAKIHRIERGIAYGFITKDGKPLRDKAFEGLEPAIHDRMTESVVKGVEDAARLFEQHTPKPLSTVDLMAGGHAALEAANRAMGLALAPDEIDYLVDNFTKMGRNPTDVELMMFAQANSEHCRHKIFNASWTVDGQVKDKSLFAMIRNTHQESPRGTVVAYSDNSAVMEGAEIDRFHPDGSGAWKWDRNSTHILMKVETHNHPTAIAPYPGAATGAGGEIRDEGATGRGAKPKAGLTGFSVSNLELPNAREPWEAGYGKPGRIVSPLAIMVEGPIGGAAFNNEFGRPNLTGYFRTYEMEVAGEVRGYHKPIMLAGGLGNIGAEQTSKLALNSRSVFIQLGGPGYLIGMGGGAASSMASGANTESLDFDSVQRANAELERRCQEVIDACWRMGSSNPILCLHDVGAGGLSNAFPELAHTGGVGATFDLRKMPNEEPGMTPMQIWSNEAQERYVLAIDRDRVEEFKRMCERERCPFAVVGEARDDHRLLVTDPLFKNEPVDMNLDVLLGKPPRMHRDVKRVARDLPPLDLSKIELKEAAYRVLRLPTVADKTFLVTIGDRTVGGLCVRDQMVGPWQVPVADCAVTTMGFTTLRGEAMAIGERTPLALIDGPASGRMAVGEAITNIAAASIAELGDVKLSANWMCAAGHPGEDASLFDTVHAVGMELCPQLGIAIPVGKDSMSMKTTWRDPATGQDKAVTAPLSLIISAFAPVTDARATLTPQLRTDLGETELVLVDLGSGRNRLGGSALAQVFSQLGNAAPDLDTPANLRAFFTSIQKLNAGGKILAYHDRSDGGLFATLCEMAFAGRAGVSVVLDALVLDEKHLDVDGHERQSDVIGSAGERVLGVLFSEELGAVLQVRKADRAAVMSELRDAGLARESHVIGHLNADARVKVIVNGKPVLDESRIDLHRAWSKVTHEIQGLRDNPACADQEYDRLLDAGDPGLHAKLTFDPTEDTAAPFISKGARPRIAILREQGVNGQSEMAASFDRAGFAAFDVHMSDIIAGRVKLSDFKGFAACGGFSYGDVLGAGEGWAKSILFNARARDEFEAFFKRSDSFAIGACNGCQMMSNLKEIIPGAQNWPHFERNLSEQYEARLTMVEVQKSPSILFTGMEGSRVPIVVAHGEGRAVYADQKAMDACQYLVAARFVDNRGAVTETYPFNANGSPRGITGVTTSDGRFTILMPHPERVFRTVLMSWHPDGWGEDSPWMRIFRNARKWVS</sequence>
<feature type="binding site" evidence="14">
    <location>
        <position position="685"/>
    </location>
    <ligand>
        <name>Mg(2+)</name>
        <dbReference type="ChEBI" id="CHEBI:18420"/>
    </ligand>
</feature>
<keyword evidence="11 14" id="KW-0315">Glutamine amidotransferase</keyword>
<comment type="similarity">
    <text evidence="3 14">In the N-terminal section; belongs to the FGAMS family.</text>
</comment>
<dbReference type="GO" id="GO:0004642">
    <property type="term" value="F:phosphoribosylformylglycinamidine synthase activity"/>
    <property type="evidence" value="ECO:0007669"/>
    <property type="project" value="UniProtKB-UniRule"/>
</dbReference>
<dbReference type="PANTHER" id="PTHR10099">
    <property type="entry name" value="PHOSPHORIBOSYLFORMYLGLYCINAMIDINE SYNTHASE"/>
    <property type="match status" value="1"/>
</dbReference>
<dbReference type="Proteomes" id="UP000503096">
    <property type="component" value="Chromosome"/>
</dbReference>
<evidence type="ECO:0000256" key="14">
    <source>
        <dbReference type="HAMAP-Rule" id="MF_00419"/>
    </source>
</evidence>
<dbReference type="PROSITE" id="PS51273">
    <property type="entry name" value="GATASE_TYPE_1"/>
    <property type="match status" value="1"/>
</dbReference>
<dbReference type="SUPFAM" id="SSF56042">
    <property type="entry name" value="PurM C-terminal domain-like"/>
    <property type="match status" value="2"/>
</dbReference>
<reference evidence="19 20" key="1">
    <citation type="submission" date="2020-04" db="EMBL/GenBank/DDBJ databases">
        <title>Usitatibacter rugosus gen. nov., sp. nov. and Usitatibacter palustris sp. nov., novel members of Usitatibacteraceae fam. nov. within the order Nitrosomonadales isolated from soil.</title>
        <authorList>
            <person name="Huber K.J."/>
            <person name="Neumann-Schaal M."/>
            <person name="Geppert A."/>
            <person name="Luckner M."/>
            <person name="Wanner G."/>
            <person name="Overmann J."/>
        </authorList>
    </citation>
    <scope>NUCLEOTIDE SEQUENCE [LARGE SCALE GENOMIC DNA]</scope>
    <source>
        <strain evidence="19 20">Swamp67</strain>
    </source>
</reference>
<dbReference type="InterPro" id="IPR036604">
    <property type="entry name" value="PurS-like_sf"/>
</dbReference>
<dbReference type="InterPro" id="IPR055181">
    <property type="entry name" value="FGAR-AT_PurM_N-like"/>
</dbReference>
<feature type="binding site" evidence="14">
    <location>
        <position position="896"/>
    </location>
    <ligand>
        <name>ATP</name>
        <dbReference type="ChEBI" id="CHEBI:30616"/>
    </ligand>
</feature>
<dbReference type="EC" id="6.3.5.3" evidence="14"/>
<keyword evidence="20" id="KW-1185">Reference proteome</keyword>
<feature type="binding site" evidence="14">
    <location>
        <position position="684"/>
    </location>
    <ligand>
        <name>ATP</name>
        <dbReference type="ChEBI" id="CHEBI:30616"/>
    </ligand>
</feature>
<dbReference type="PANTHER" id="PTHR10099:SF1">
    <property type="entry name" value="PHOSPHORIBOSYLFORMYLGLYCINAMIDINE SYNTHASE"/>
    <property type="match status" value="1"/>
</dbReference>
<keyword evidence="5 14" id="KW-0436">Ligase</keyword>
<evidence type="ECO:0000256" key="3">
    <source>
        <dbReference type="ARBA" id="ARBA00008608"/>
    </source>
</evidence>
<organism evidence="19 20">
    <name type="scientific">Usitatibacter palustris</name>
    <dbReference type="NCBI Taxonomy" id="2732487"/>
    <lineage>
        <taxon>Bacteria</taxon>
        <taxon>Pseudomonadati</taxon>
        <taxon>Pseudomonadota</taxon>
        <taxon>Betaproteobacteria</taxon>
        <taxon>Nitrosomonadales</taxon>
        <taxon>Usitatibacteraceae</taxon>
        <taxon>Usitatibacter</taxon>
    </lineage>
</organism>
<accession>A0A6M4H3D4</accession>
<feature type="active site" evidence="14">
    <location>
        <position position="1290"/>
    </location>
</feature>
<dbReference type="FunFam" id="3.30.1330.10:FF:000005">
    <property type="entry name" value="Phosphoribosylformylglycinamidine synthase"/>
    <property type="match status" value="1"/>
</dbReference>
<protein>
    <recommendedName>
        <fullName evidence="14">Phosphoribosylformylglycinamidine synthase</fullName>
        <shortName evidence="14">FGAM synthase</shortName>
        <shortName evidence="14">FGAMS</shortName>
        <ecNumber evidence="14">6.3.5.3</ecNumber>
    </recommendedName>
    <alternativeName>
        <fullName evidence="14">Formylglycinamide ribonucleotide amidotransferase</fullName>
        <shortName evidence="14">FGAR amidotransferase</shortName>
        <shortName evidence="14">FGAR-AT</shortName>
    </alternativeName>
</protein>
<dbReference type="CDD" id="cd02204">
    <property type="entry name" value="PurL_repeat2"/>
    <property type="match status" value="1"/>
</dbReference>
<keyword evidence="10 14" id="KW-0460">Magnesium</keyword>
<dbReference type="EMBL" id="CP053073">
    <property type="protein sequence ID" value="QJR14089.1"/>
    <property type="molecule type" value="Genomic_DNA"/>
</dbReference>
<dbReference type="InParanoid" id="A0A6M4H3D4"/>
<evidence type="ECO:0000256" key="7">
    <source>
        <dbReference type="ARBA" id="ARBA00022741"/>
    </source>
</evidence>
<feature type="active site" evidence="14">
    <location>
        <position position="1292"/>
    </location>
</feature>
<dbReference type="GO" id="GO:0046872">
    <property type="term" value="F:metal ion binding"/>
    <property type="evidence" value="ECO:0007669"/>
    <property type="project" value="UniProtKB-KW"/>
</dbReference>
<dbReference type="UniPathway" id="UPA00074">
    <property type="reaction ID" value="UER00128"/>
</dbReference>
<evidence type="ECO:0000256" key="2">
    <source>
        <dbReference type="ARBA" id="ARBA00004920"/>
    </source>
</evidence>
<dbReference type="Pfam" id="PF13507">
    <property type="entry name" value="GATase_5"/>
    <property type="match status" value="1"/>
</dbReference>
<dbReference type="KEGG" id="upl:DSM104440_00882"/>
<dbReference type="FunFam" id="1.10.8.750:FF:000002">
    <property type="entry name" value="Phosphoribosylformylglycinamidine synthase"/>
    <property type="match status" value="1"/>
</dbReference>
<keyword evidence="9 14" id="KW-0067">ATP-binding</keyword>
<feature type="domain" description="PurM-like C-terminal" evidence="15">
    <location>
        <begin position="443"/>
        <end position="592"/>
    </location>
</feature>
<dbReference type="FunFam" id="3.90.650.10:FF:000024">
    <property type="entry name" value="Phosphoribosylformylglycinamidine synthase"/>
    <property type="match status" value="1"/>
</dbReference>
<dbReference type="RefSeq" id="WP_171160877.1">
    <property type="nucleotide sequence ID" value="NZ_CP053073.1"/>
</dbReference>
<evidence type="ECO:0000256" key="9">
    <source>
        <dbReference type="ARBA" id="ARBA00022840"/>
    </source>
</evidence>
<dbReference type="SUPFAM" id="SSF55326">
    <property type="entry name" value="PurM N-terminal domain-like"/>
    <property type="match status" value="2"/>
</dbReference>
<dbReference type="NCBIfam" id="NF003672">
    <property type="entry name" value="PRK05297.1"/>
    <property type="match status" value="1"/>
</dbReference>
<comment type="pathway">
    <text evidence="2 14">Purine metabolism; IMP biosynthesis via de novo pathway; 5-amino-1-(5-phospho-D-ribosyl)imidazole from N(2)-formyl-N(1)-(5-phospho-D-ribosyl)glycinamide: step 1/2.</text>
</comment>
<dbReference type="FunFam" id="3.30.1330.10:FF:000002">
    <property type="entry name" value="Phosphoribosylformylglycinamidine synthase"/>
    <property type="match status" value="1"/>
</dbReference>
<comment type="subunit">
    <text evidence="14">Monomer.</text>
</comment>
<dbReference type="InterPro" id="IPR010918">
    <property type="entry name" value="PurM-like_C_dom"/>
</dbReference>
<dbReference type="Gene3D" id="1.10.8.750">
    <property type="entry name" value="Phosphoribosylformylglycinamidine synthase, linker domain"/>
    <property type="match status" value="1"/>
</dbReference>
<evidence type="ECO:0000256" key="6">
    <source>
        <dbReference type="ARBA" id="ARBA00022723"/>
    </source>
</evidence>
<dbReference type="Gene3D" id="3.40.50.880">
    <property type="match status" value="1"/>
</dbReference>
<comment type="subcellular location">
    <subcellularLocation>
        <location evidence="1 14">Cytoplasm</location>
    </subcellularLocation>
</comment>
<dbReference type="InterPro" id="IPR036676">
    <property type="entry name" value="PurM-like_C_sf"/>
</dbReference>
<feature type="domain" description="PurM-like C-terminal" evidence="15">
    <location>
        <begin position="837"/>
        <end position="1000"/>
    </location>
</feature>
<feature type="domain" description="Phosphoribosylformylglycinamidine synthase linker" evidence="16">
    <location>
        <begin position="182"/>
        <end position="231"/>
    </location>
</feature>
<dbReference type="Pfam" id="PF18076">
    <property type="entry name" value="FGAR-AT_N"/>
    <property type="match status" value="1"/>
</dbReference>
<dbReference type="InterPro" id="IPR029062">
    <property type="entry name" value="Class_I_gatase-like"/>
</dbReference>
<feature type="binding site" evidence="14">
    <location>
        <position position="894"/>
    </location>
    <ligand>
        <name>Mg(2+)</name>
        <dbReference type="ChEBI" id="CHEBI:18420"/>
    </ligand>
</feature>
<feature type="binding site" evidence="14">
    <location>
        <position position="724"/>
    </location>
    <ligand>
        <name>Mg(2+)</name>
        <dbReference type="ChEBI" id="CHEBI:18420"/>
    </ligand>
</feature>
<evidence type="ECO:0000256" key="10">
    <source>
        <dbReference type="ARBA" id="ARBA00022842"/>
    </source>
</evidence>
<dbReference type="Gene3D" id="3.30.1330.10">
    <property type="entry name" value="PurM-like, N-terminal domain"/>
    <property type="match status" value="2"/>
</dbReference>
<dbReference type="GO" id="GO:0006189">
    <property type="term" value="P:'de novo' IMP biosynthetic process"/>
    <property type="evidence" value="ECO:0007669"/>
    <property type="project" value="UniProtKB-UniRule"/>
</dbReference>
<dbReference type="SUPFAM" id="SSF109736">
    <property type="entry name" value="FGAM synthase PurL, linker domain"/>
    <property type="match status" value="1"/>
</dbReference>
<dbReference type="Pfam" id="PF22689">
    <property type="entry name" value="FGAR-AT_PurM_N-like"/>
    <property type="match status" value="1"/>
</dbReference>
<dbReference type="Gene3D" id="3.90.650.10">
    <property type="entry name" value="PurM-like C-terminal domain"/>
    <property type="match status" value="2"/>
</dbReference>
<dbReference type="InterPro" id="IPR010073">
    <property type="entry name" value="PurL_large"/>
</dbReference>
<comment type="catalytic activity">
    <reaction evidence="12 14">
        <text>N(2)-formyl-N(1)-(5-phospho-beta-D-ribosyl)glycinamide + L-glutamine + ATP + H2O = 2-formamido-N(1)-(5-O-phospho-beta-D-ribosyl)acetamidine + L-glutamate + ADP + phosphate + H(+)</text>
        <dbReference type="Rhea" id="RHEA:17129"/>
        <dbReference type="ChEBI" id="CHEBI:15377"/>
        <dbReference type="ChEBI" id="CHEBI:15378"/>
        <dbReference type="ChEBI" id="CHEBI:29985"/>
        <dbReference type="ChEBI" id="CHEBI:30616"/>
        <dbReference type="ChEBI" id="CHEBI:43474"/>
        <dbReference type="ChEBI" id="CHEBI:58359"/>
        <dbReference type="ChEBI" id="CHEBI:147286"/>
        <dbReference type="ChEBI" id="CHEBI:147287"/>
        <dbReference type="ChEBI" id="CHEBI:456216"/>
        <dbReference type="EC" id="6.3.5.3"/>
    </reaction>
</comment>
<evidence type="ECO:0000259" key="16">
    <source>
        <dbReference type="Pfam" id="PF18072"/>
    </source>
</evidence>
<feature type="domain" description="FGAR-AT PurM N-terminal-like" evidence="18">
    <location>
        <begin position="654"/>
        <end position="815"/>
    </location>
</feature>
<feature type="binding site" evidence="14">
    <location>
        <begin position="317"/>
        <end position="328"/>
    </location>
    <ligand>
        <name>ATP</name>
        <dbReference type="ChEBI" id="CHEBI:30616"/>
    </ligand>
</feature>
<evidence type="ECO:0000256" key="8">
    <source>
        <dbReference type="ARBA" id="ARBA00022755"/>
    </source>
</evidence>
<dbReference type="GO" id="GO:0005737">
    <property type="term" value="C:cytoplasm"/>
    <property type="evidence" value="ECO:0007669"/>
    <property type="project" value="UniProtKB-SubCell"/>
</dbReference>
<dbReference type="FunFam" id="3.40.50.880:FF:000008">
    <property type="entry name" value="Phosphoribosylformylglycinamidine synthase"/>
    <property type="match status" value="1"/>
</dbReference>
<evidence type="ECO:0000256" key="13">
    <source>
        <dbReference type="ARBA" id="ARBA00057317"/>
    </source>
</evidence>
<dbReference type="SUPFAM" id="SSF82697">
    <property type="entry name" value="PurS-like"/>
    <property type="match status" value="1"/>
</dbReference>
<name>A0A6M4H3D4_9PROT</name>
<feature type="binding site" evidence="14">
    <location>
        <begin position="396"/>
        <end position="398"/>
    </location>
    <ligand>
        <name>ATP</name>
        <dbReference type="ChEBI" id="CHEBI:30616"/>
    </ligand>
</feature>
<dbReference type="Pfam" id="PF02769">
    <property type="entry name" value="AIRS_C"/>
    <property type="match status" value="2"/>
</dbReference>
<evidence type="ECO:0000256" key="5">
    <source>
        <dbReference type="ARBA" id="ARBA00022598"/>
    </source>
</evidence>
<dbReference type="InterPro" id="IPR041609">
    <property type="entry name" value="PurL_linker"/>
</dbReference>
<evidence type="ECO:0000259" key="18">
    <source>
        <dbReference type="Pfam" id="PF22689"/>
    </source>
</evidence>
<evidence type="ECO:0000259" key="15">
    <source>
        <dbReference type="Pfam" id="PF02769"/>
    </source>
</evidence>
<gene>
    <name evidence="14 19" type="primary">purL</name>
    <name evidence="19" type="ORF">DSM104440_00882</name>
</gene>
<evidence type="ECO:0000256" key="12">
    <source>
        <dbReference type="ARBA" id="ARBA00052585"/>
    </source>
</evidence>
<keyword evidence="8 14" id="KW-0658">Purine biosynthesis</keyword>
<evidence type="ECO:0000259" key="17">
    <source>
        <dbReference type="Pfam" id="PF18076"/>
    </source>
</evidence>
<evidence type="ECO:0000256" key="1">
    <source>
        <dbReference type="ARBA" id="ARBA00004496"/>
    </source>
</evidence>
<dbReference type="SUPFAM" id="SSF52317">
    <property type="entry name" value="Class I glutamine amidotransferase-like"/>
    <property type="match status" value="1"/>
</dbReference>
<proteinExistence type="inferred from homology"/>
<dbReference type="FunCoup" id="A0A6M4H3D4">
    <property type="interactions" value="569"/>
</dbReference>
<feature type="domain" description="Phosphoribosylformylglycinamidine synthase N-terminal" evidence="17">
    <location>
        <begin position="45"/>
        <end position="161"/>
    </location>
</feature>
<dbReference type="CDD" id="cd01740">
    <property type="entry name" value="GATase1_FGAR_AT"/>
    <property type="match status" value="1"/>
</dbReference>
<dbReference type="InterPro" id="IPR036921">
    <property type="entry name" value="PurM-like_N_sf"/>
</dbReference>
<dbReference type="InterPro" id="IPR040707">
    <property type="entry name" value="FGAR-AT_N"/>
</dbReference>
<dbReference type="NCBIfam" id="TIGR01735">
    <property type="entry name" value="FGAM_synt"/>
    <property type="match status" value="1"/>
</dbReference>
<keyword evidence="4 14" id="KW-0963">Cytoplasm</keyword>
<feature type="active site" description="Nucleophile" evidence="14">
    <location>
        <position position="1167"/>
    </location>
</feature>
<evidence type="ECO:0000256" key="11">
    <source>
        <dbReference type="ARBA" id="ARBA00022962"/>
    </source>
</evidence>
<evidence type="ECO:0000313" key="20">
    <source>
        <dbReference type="Proteomes" id="UP000503096"/>
    </source>
</evidence>
<dbReference type="CDD" id="cd02203">
    <property type="entry name" value="PurL_repeat1"/>
    <property type="match status" value="1"/>
</dbReference>
<dbReference type="SMART" id="SM01211">
    <property type="entry name" value="GATase_5"/>
    <property type="match status" value="1"/>
</dbReference>
<comment type="function">
    <text evidence="13 14">Phosphoribosylformylglycinamidine synthase involved in the purines biosynthetic pathway. Catalyzes the ATP-dependent conversion of formylglycinamide ribonucleotide (FGAR) and glutamine to yield formylglycinamidine ribonucleotide (FGAM) and glutamate.</text>
</comment>
<evidence type="ECO:0000256" key="4">
    <source>
        <dbReference type="ARBA" id="ARBA00022490"/>
    </source>
</evidence>
<dbReference type="Pfam" id="PF18072">
    <property type="entry name" value="FGAR-AT_linker"/>
    <property type="match status" value="1"/>
</dbReference>
<evidence type="ECO:0000313" key="19">
    <source>
        <dbReference type="EMBL" id="QJR14089.1"/>
    </source>
</evidence>